<evidence type="ECO:0000313" key="2">
    <source>
        <dbReference type="EMBL" id="KAA9000289.1"/>
    </source>
</evidence>
<proteinExistence type="predicted"/>
<keyword evidence="1" id="KW-0812">Transmembrane</keyword>
<keyword evidence="1" id="KW-0472">Membrane</keyword>
<evidence type="ECO:0000313" key="3">
    <source>
        <dbReference type="Proteomes" id="UP000326367"/>
    </source>
</evidence>
<organism evidence="2 3">
    <name type="scientific">Stenotrophomonas cyclobalanopsidis</name>
    <dbReference type="NCBI Taxonomy" id="2771362"/>
    <lineage>
        <taxon>Bacteria</taxon>
        <taxon>Pseudomonadati</taxon>
        <taxon>Pseudomonadota</taxon>
        <taxon>Gammaproteobacteria</taxon>
        <taxon>Lysobacterales</taxon>
        <taxon>Lysobacteraceae</taxon>
        <taxon>Stenotrophomonas</taxon>
    </lineage>
</organism>
<feature type="transmembrane region" description="Helical" evidence="1">
    <location>
        <begin position="46"/>
        <end position="69"/>
    </location>
</feature>
<keyword evidence="3" id="KW-1185">Reference proteome</keyword>
<evidence type="ECO:0000256" key="1">
    <source>
        <dbReference type="SAM" id="Phobius"/>
    </source>
</evidence>
<protein>
    <submittedName>
        <fullName evidence="2">Uncharacterized protein</fullName>
    </submittedName>
</protein>
<accession>A0ABQ6T253</accession>
<sequence>MMRRLLVSLGGGVVTGALIAAVTFPWLARTAAIAMPRTFNVYLWDALVVFGLGASLVAFPLMLLALRLIRARGAEVAAMLVAAMLAVVAALKVVDALDGGGSVLLAWAVGMLLAALVHGFWRPSPVPQSQAMPG</sequence>
<dbReference type="RefSeq" id="WP_150454280.1">
    <property type="nucleotide sequence ID" value="NZ_VYKI01000007.1"/>
</dbReference>
<gene>
    <name evidence="2" type="ORF">FJU31_08045</name>
</gene>
<name>A0ABQ6T253_9GAMM</name>
<keyword evidence="1" id="KW-1133">Transmembrane helix</keyword>
<feature type="transmembrane region" description="Helical" evidence="1">
    <location>
        <begin position="76"/>
        <end position="94"/>
    </location>
</feature>
<dbReference type="EMBL" id="VYKI01000007">
    <property type="protein sequence ID" value="KAA9000289.1"/>
    <property type="molecule type" value="Genomic_DNA"/>
</dbReference>
<comment type="caution">
    <text evidence="2">The sequence shown here is derived from an EMBL/GenBank/DDBJ whole genome shotgun (WGS) entry which is preliminary data.</text>
</comment>
<reference evidence="2 3" key="1">
    <citation type="journal article" date="2020" name="Antonie Van Leeuwenhoek">
        <title>Stenotrophomonas cyclobalanopsidis sp. nov., isolated from the leaf spot disease of Cyclobalanopsis patelliformis.</title>
        <authorList>
            <person name="Bian D.R."/>
            <person name="Xue H."/>
            <person name="Piao C.G."/>
            <person name="Li Y."/>
        </authorList>
    </citation>
    <scope>NUCLEOTIDE SEQUENCE [LARGE SCALE GENOMIC DNA]</scope>
    <source>
        <strain evidence="2 3">TPQG1-4</strain>
    </source>
</reference>
<feature type="transmembrane region" description="Helical" evidence="1">
    <location>
        <begin position="100"/>
        <end position="121"/>
    </location>
</feature>
<dbReference type="Proteomes" id="UP000326367">
    <property type="component" value="Unassembled WGS sequence"/>
</dbReference>